<evidence type="ECO:0000313" key="3">
    <source>
        <dbReference type="EMBL" id="CAD8595440.1"/>
    </source>
</evidence>
<dbReference type="EMBL" id="HBEX01000409">
    <property type="protein sequence ID" value="CAD8595440.1"/>
    <property type="molecule type" value="Transcribed_RNA"/>
</dbReference>
<feature type="transmembrane region" description="Helical" evidence="2">
    <location>
        <begin position="83"/>
        <end position="104"/>
    </location>
</feature>
<keyword evidence="2" id="KW-0812">Transmembrane</keyword>
<gene>
    <name evidence="3" type="ORF">AGLA0713_LOCUS268</name>
</gene>
<keyword evidence="2" id="KW-1133">Transmembrane helix</keyword>
<feature type="region of interest" description="Disordered" evidence="1">
    <location>
        <begin position="113"/>
        <end position="165"/>
    </location>
</feature>
<evidence type="ECO:0000256" key="1">
    <source>
        <dbReference type="SAM" id="MobiDB-lite"/>
    </source>
</evidence>
<reference evidence="3" key="1">
    <citation type="submission" date="2021-01" db="EMBL/GenBank/DDBJ databases">
        <authorList>
            <person name="Corre E."/>
            <person name="Pelletier E."/>
            <person name="Niang G."/>
            <person name="Scheremetjew M."/>
            <person name="Finn R."/>
            <person name="Kale V."/>
            <person name="Holt S."/>
            <person name="Cochrane G."/>
            <person name="Meng A."/>
            <person name="Brown T."/>
            <person name="Cohen L."/>
        </authorList>
    </citation>
    <scope>NUCLEOTIDE SEQUENCE</scope>
</reference>
<evidence type="ECO:0000256" key="2">
    <source>
        <dbReference type="SAM" id="Phobius"/>
    </source>
</evidence>
<feature type="compositionally biased region" description="Basic and acidic residues" evidence="1">
    <location>
        <begin position="132"/>
        <end position="141"/>
    </location>
</feature>
<feature type="compositionally biased region" description="Basic residues" evidence="1">
    <location>
        <begin position="142"/>
        <end position="153"/>
    </location>
</feature>
<accession>A0A7S0PWP9</accession>
<name>A0A7S0PWP9_9STRA</name>
<protein>
    <submittedName>
        <fullName evidence="3">Uncharacterized protein</fullName>
    </submittedName>
</protein>
<keyword evidence="2" id="KW-0472">Membrane</keyword>
<organism evidence="3">
    <name type="scientific">Asterionellopsis glacialis</name>
    <dbReference type="NCBI Taxonomy" id="33640"/>
    <lineage>
        <taxon>Eukaryota</taxon>
        <taxon>Sar</taxon>
        <taxon>Stramenopiles</taxon>
        <taxon>Ochrophyta</taxon>
        <taxon>Bacillariophyta</taxon>
        <taxon>Fragilariophyceae</taxon>
        <taxon>Fragilariophycidae</taxon>
        <taxon>Fragilariales</taxon>
        <taxon>Fragilariaceae</taxon>
        <taxon>Asterionellopsis</taxon>
    </lineage>
</organism>
<proteinExistence type="predicted"/>
<sequence length="165" mass="18555">MKNLNKSLKQYKSCSVVYQDGDNSNFAQAILPYTESCSSLDSSMCSDDSVMASRIGNANSFATKSTGIFKSASVKSWGTKLKYGLGCLLLFASFIMFTGILFTNRRRRRALMQRKFRQSSDKSRKSSRSKSRRGDRDEKSRRSSRSKRSKSRSKRAEAESGGVYT</sequence>
<dbReference type="AlphaFoldDB" id="A0A7S0PWP9"/>